<evidence type="ECO:0000259" key="4">
    <source>
        <dbReference type="SMART" id="SM00247"/>
    </source>
</evidence>
<organism evidence="5 6">
    <name type="scientific">Acipenser ruthenus</name>
    <name type="common">Sterlet sturgeon</name>
    <dbReference type="NCBI Taxonomy" id="7906"/>
    <lineage>
        <taxon>Eukaryota</taxon>
        <taxon>Metazoa</taxon>
        <taxon>Chordata</taxon>
        <taxon>Craniata</taxon>
        <taxon>Vertebrata</taxon>
        <taxon>Euteleostomi</taxon>
        <taxon>Actinopterygii</taxon>
        <taxon>Chondrostei</taxon>
        <taxon>Acipenseriformes</taxon>
        <taxon>Acipenseridae</taxon>
        <taxon>Acipenser</taxon>
    </lineage>
</organism>
<reference evidence="5 6" key="1">
    <citation type="submission" date="2019-01" db="EMBL/GenBank/DDBJ databases">
        <title>Draft Genome and Complete Hox-Cluster Characterization of the Sterlet Sturgeon (Acipenser ruthenus).</title>
        <authorList>
            <person name="Wei Q."/>
        </authorList>
    </citation>
    <scope>NUCLEOTIDE SEQUENCE [LARGE SCALE GENOMIC DNA]</scope>
    <source>
        <strain evidence="5">WHYD16114868_AA</strain>
        <tissue evidence="5">Blood</tissue>
    </source>
</reference>
<evidence type="ECO:0000313" key="6">
    <source>
        <dbReference type="Proteomes" id="UP000289886"/>
    </source>
</evidence>
<evidence type="ECO:0000313" key="5">
    <source>
        <dbReference type="EMBL" id="RXM31600.1"/>
    </source>
</evidence>
<accession>A0A444U8Y3</accession>
<dbReference type="InterPro" id="IPR001064">
    <property type="entry name" value="Beta/gamma_crystallin"/>
</dbReference>
<keyword evidence="6" id="KW-1185">Reference proteome</keyword>
<dbReference type="InterPro" id="IPR011024">
    <property type="entry name" value="G_crystallin-like"/>
</dbReference>
<feature type="region of interest" description="Disordered" evidence="3">
    <location>
        <begin position="1"/>
        <end position="23"/>
    </location>
</feature>
<evidence type="ECO:0000256" key="1">
    <source>
        <dbReference type="ARBA" id="ARBA00009646"/>
    </source>
</evidence>
<dbReference type="SMART" id="SM00247">
    <property type="entry name" value="XTALbg"/>
    <property type="match status" value="1"/>
</dbReference>
<feature type="region of interest" description="Disordered" evidence="3">
    <location>
        <begin position="84"/>
        <end position="132"/>
    </location>
</feature>
<protein>
    <submittedName>
        <fullName evidence="5">Beta-crystallin B3</fullName>
    </submittedName>
</protein>
<evidence type="ECO:0000256" key="3">
    <source>
        <dbReference type="SAM" id="MobiDB-lite"/>
    </source>
</evidence>
<gene>
    <name evidence="5" type="ORF">EOD39_16772</name>
</gene>
<dbReference type="Pfam" id="PF00030">
    <property type="entry name" value="Crystall"/>
    <property type="match status" value="1"/>
</dbReference>
<dbReference type="Proteomes" id="UP000289886">
    <property type="component" value="Unassembled WGS sequence"/>
</dbReference>
<dbReference type="SUPFAM" id="SSF49695">
    <property type="entry name" value="gamma-Crystallin-like"/>
    <property type="match status" value="1"/>
</dbReference>
<dbReference type="AlphaFoldDB" id="A0A444U8Y3"/>
<proteinExistence type="inferred from homology"/>
<feature type="domain" description="Beta/gamma crystallin 'Greek key'" evidence="4">
    <location>
        <begin position="26"/>
        <end position="99"/>
    </location>
</feature>
<comment type="caution">
    <text evidence="5">The sequence shown here is derived from an EMBL/GenBank/DDBJ whole genome shotgun (WGS) entry which is preliminary data.</text>
</comment>
<sequence length="132" mass="13671">MTEPQSAPEQMAAGKSQGGGAGGKNKLIVFELENFQGQKAEYSAECKDVTEKGFEKVGSVIVESGPAGKQERAYSRVDTVSDWSSAQGWGGQVSKTKASNQGGPGPDLAASSESRFLAAKGESGAQHAFSAR</sequence>
<feature type="compositionally biased region" description="Polar residues" evidence="3">
    <location>
        <begin position="84"/>
        <end position="101"/>
    </location>
</feature>
<dbReference type="Gene3D" id="2.60.20.10">
    <property type="entry name" value="Crystallins"/>
    <property type="match status" value="1"/>
</dbReference>
<name>A0A444U8Y3_ACIRT</name>
<keyword evidence="2" id="KW-0677">Repeat</keyword>
<comment type="similarity">
    <text evidence="1">Belongs to the beta/gamma-crystallin family.</text>
</comment>
<evidence type="ECO:0000256" key="2">
    <source>
        <dbReference type="ARBA" id="ARBA00022737"/>
    </source>
</evidence>
<dbReference type="EMBL" id="SCEB01215046">
    <property type="protein sequence ID" value="RXM31600.1"/>
    <property type="molecule type" value="Genomic_DNA"/>
</dbReference>